<dbReference type="RefSeq" id="WP_371726507.1">
    <property type="nucleotide sequence ID" value="NZ_JBGOOS010000037.1"/>
</dbReference>
<evidence type="ECO:0000313" key="2">
    <source>
        <dbReference type="Proteomes" id="UP001569151"/>
    </source>
</evidence>
<dbReference type="InterPro" id="IPR006594">
    <property type="entry name" value="LisH"/>
</dbReference>
<reference evidence="1 2" key="1">
    <citation type="submission" date="2024-06" db="EMBL/GenBank/DDBJ databases">
        <authorList>
            <person name="Steensen K."/>
            <person name="Seneca J."/>
            <person name="Bartlau N."/>
            <person name="Yu A.X."/>
            <person name="Polz M.F."/>
        </authorList>
    </citation>
    <scope>NUCLEOTIDE SEQUENCE [LARGE SCALE GENOMIC DNA]</scope>
    <source>
        <strain evidence="1 2">1F146</strain>
    </source>
</reference>
<gene>
    <name evidence="1" type="ORF">ACED39_19050</name>
</gene>
<name>A0ABV4MMS3_9VIBR</name>
<sequence length="103" mass="12162">MAVKNMTEYLNELVETFLKKKGMEETEELHCEKSAIRISESKLKHVLHAASRSEAGFKIYYSQYRKGNGYNVFINKSFANYAYQRISKLNIYKQKLKRIKTNE</sequence>
<dbReference type="EMBL" id="JBGOOS010000037">
    <property type="protein sequence ID" value="MEZ8210868.1"/>
    <property type="molecule type" value="Genomic_DNA"/>
</dbReference>
<dbReference type="PROSITE" id="PS50896">
    <property type="entry name" value="LISH"/>
    <property type="match status" value="1"/>
</dbReference>
<evidence type="ECO:0000313" key="1">
    <source>
        <dbReference type="EMBL" id="MEZ8210868.1"/>
    </source>
</evidence>
<dbReference type="Proteomes" id="UP001569151">
    <property type="component" value="Unassembled WGS sequence"/>
</dbReference>
<keyword evidence="2" id="KW-1185">Reference proteome</keyword>
<accession>A0ABV4MMS3</accession>
<organism evidence="1 2">
    <name type="scientific">Vibrio bivalvicida</name>
    <dbReference type="NCBI Taxonomy" id="1276888"/>
    <lineage>
        <taxon>Bacteria</taxon>
        <taxon>Pseudomonadati</taxon>
        <taxon>Pseudomonadota</taxon>
        <taxon>Gammaproteobacteria</taxon>
        <taxon>Vibrionales</taxon>
        <taxon>Vibrionaceae</taxon>
        <taxon>Vibrio</taxon>
        <taxon>Vibrio oreintalis group</taxon>
    </lineage>
</organism>
<protein>
    <submittedName>
        <fullName evidence="1">Uncharacterized protein</fullName>
    </submittedName>
</protein>
<comment type="caution">
    <text evidence="1">The sequence shown here is derived from an EMBL/GenBank/DDBJ whole genome shotgun (WGS) entry which is preliminary data.</text>
</comment>
<proteinExistence type="predicted"/>